<reference evidence="8 9" key="1">
    <citation type="submission" date="2024-09" db="EMBL/GenBank/DDBJ databases">
        <authorList>
            <person name="Sun Q."/>
            <person name="Mori K."/>
        </authorList>
    </citation>
    <scope>NUCLEOTIDE SEQUENCE [LARGE SCALE GENOMIC DNA]</scope>
    <source>
        <strain evidence="8 9">CCM 8543</strain>
    </source>
</reference>
<name>A0ABV6D5W2_9HYPH</name>
<dbReference type="PANTHER" id="PTHR12677">
    <property type="entry name" value="GOLGI APPARATUS MEMBRANE PROTEIN TVP38-RELATED"/>
    <property type="match status" value="1"/>
</dbReference>
<evidence type="ECO:0000256" key="4">
    <source>
        <dbReference type="ARBA" id="ARBA00022989"/>
    </source>
</evidence>
<evidence type="ECO:0000256" key="6">
    <source>
        <dbReference type="RuleBase" id="RU366058"/>
    </source>
</evidence>
<keyword evidence="9" id="KW-1185">Reference proteome</keyword>
<dbReference type="PANTHER" id="PTHR12677:SF59">
    <property type="entry name" value="GOLGI APPARATUS MEMBRANE PROTEIN TVP38-RELATED"/>
    <property type="match status" value="1"/>
</dbReference>
<feature type="transmembrane region" description="Helical" evidence="6">
    <location>
        <begin position="223"/>
        <end position="240"/>
    </location>
</feature>
<evidence type="ECO:0000256" key="1">
    <source>
        <dbReference type="ARBA" id="ARBA00004651"/>
    </source>
</evidence>
<sequence length="249" mass="26090">MTMTGETTGTQARRMLWRWAPLALVLLALFGAYAMGWHRHFTLAALAESRVALKAYVAAHPLLAPALFALFYAAAVAIAFPAASLLTVAGGFLFGWLLGGSLVVVAATAGATALFLAARTALGDVLKRRMSGRAARLARGFEEGAFGYLLILRLAPVFPFWVVNIAPAFFHVRLKTYVTATALGIAPATFAYAYLGHGLESVLVSAAAAGREPGIADLVTPELTIALAALAAVAAIPIIVRKLRGARSS</sequence>
<comment type="subcellular location">
    <subcellularLocation>
        <location evidence="1 6">Cell membrane</location>
        <topology evidence="1 6">Multi-pass membrane protein</topology>
    </subcellularLocation>
</comment>
<keyword evidence="5 6" id="KW-0472">Membrane</keyword>
<evidence type="ECO:0000259" key="7">
    <source>
        <dbReference type="Pfam" id="PF09335"/>
    </source>
</evidence>
<dbReference type="RefSeq" id="WP_315903334.1">
    <property type="nucleotide sequence ID" value="NZ_JAODNW010000013.1"/>
</dbReference>
<dbReference type="EMBL" id="JBHLXD010000007">
    <property type="protein sequence ID" value="MFC0207997.1"/>
    <property type="molecule type" value="Genomic_DNA"/>
</dbReference>
<keyword evidence="4 6" id="KW-1133">Transmembrane helix</keyword>
<feature type="domain" description="VTT" evidence="7">
    <location>
        <begin position="83"/>
        <end position="197"/>
    </location>
</feature>
<dbReference type="Pfam" id="PF09335">
    <property type="entry name" value="VTT_dom"/>
    <property type="match status" value="1"/>
</dbReference>
<dbReference type="InterPro" id="IPR032816">
    <property type="entry name" value="VTT_dom"/>
</dbReference>
<evidence type="ECO:0000256" key="2">
    <source>
        <dbReference type="ARBA" id="ARBA00022475"/>
    </source>
</evidence>
<feature type="transmembrane region" description="Helical" evidence="6">
    <location>
        <begin position="177"/>
        <end position="195"/>
    </location>
</feature>
<gene>
    <name evidence="8" type="ORF">ACFFJ2_06235</name>
</gene>
<keyword evidence="2 6" id="KW-1003">Cell membrane</keyword>
<dbReference type="Proteomes" id="UP001589755">
    <property type="component" value="Unassembled WGS sequence"/>
</dbReference>
<comment type="caution">
    <text evidence="8">The sequence shown here is derived from an EMBL/GenBank/DDBJ whole genome shotgun (WGS) entry which is preliminary data.</text>
</comment>
<protein>
    <recommendedName>
        <fullName evidence="6">TVP38/TMEM64 family membrane protein</fullName>
    </recommendedName>
</protein>
<evidence type="ECO:0000313" key="8">
    <source>
        <dbReference type="EMBL" id="MFC0207997.1"/>
    </source>
</evidence>
<keyword evidence="3 6" id="KW-0812">Transmembrane</keyword>
<feature type="transmembrane region" description="Helical" evidence="6">
    <location>
        <begin position="92"/>
        <end position="118"/>
    </location>
</feature>
<organism evidence="8 9">
    <name type="scientific">Chelativorans intermedius</name>
    <dbReference type="NCBI Taxonomy" id="515947"/>
    <lineage>
        <taxon>Bacteria</taxon>
        <taxon>Pseudomonadati</taxon>
        <taxon>Pseudomonadota</taxon>
        <taxon>Alphaproteobacteria</taxon>
        <taxon>Hyphomicrobiales</taxon>
        <taxon>Phyllobacteriaceae</taxon>
        <taxon>Chelativorans</taxon>
    </lineage>
</organism>
<evidence type="ECO:0000313" key="9">
    <source>
        <dbReference type="Proteomes" id="UP001589755"/>
    </source>
</evidence>
<evidence type="ECO:0000256" key="5">
    <source>
        <dbReference type="ARBA" id="ARBA00023136"/>
    </source>
</evidence>
<accession>A0ABV6D5W2</accession>
<evidence type="ECO:0000256" key="3">
    <source>
        <dbReference type="ARBA" id="ARBA00022692"/>
    </source>
</evidence>
<proteinExistence type="inferred from homology"/>
<feature type="transmembrane region" description="Helical" evidence="6">
    <location>
        <begin position="145"/>
        <end position="170"/>
    </location>
</feature>
<feature type="transmembrane region" description="Helical" evidence="6">
    <location>
        <begin position="58"/>
        <end position="80"/>
    </location>
</feature>
<comment type="similarity">
    <text evidence="6">Belongs to the TVP38/TMEM64 family.</text>
</comment>
<dbReference type="InterPro" id="IPR015414">
    <property type="entry name" value="TMEM64"/>
</dbReference>